<dbReference type="PANTHER" id="PTHR37023:SF1">
    <property type="entry name" value="ISSOD25 TRANSPOSASE TNPA_ISSOD25"/>
    <property type="match status" value="1"/>
</dbReference>
<evidence type="ECO:0000256" key="1">
    <source>
        <dbReference type="SAM" id="MobiDB-lite"/>
    </source>
</evidence>
<reference evidence="4 5" key="1">
    <citation type="submission" date="2017-08" db="EMBL/GenBank/DDBJ databases">
        <title>Halomonas alkalisoli sp. nov., isolated from saline alkaline soil.</title>
        <authorList>
            <person name="Wang D."/>
            <person name="Zhang G."/>
        </authorList>
    </citation>
    <scope>NUCLEOTIDE SEQUENCE [LARGE SCALE GENOMIC DNA]</scope>
    <source>
        <strain evidence="4 5">WRN001</strain>
    </source>
</reference>
<dbReference type="GO" id="GO:0004803">
    <property type="term" value="F:transposase activity"/>
    <property type="evidence" value="ECO:0007669"/>
    <property type="project" value="InterPro"/>
</dbReference>
<evidence type="ECO:0000313" key="5">
    <source>
        <dbReference type="Proteomes" id="UP000217771"/>
    </source>
</evidence>
<evidence type="ECO:0000259" key="3">
    <source>
        <dbReference type="Pfam" id="PF14319"/>
    </source>
</evidence>
<dbReference type="PANTHER" id="PTHR37023">
    <property type="entry name" value="TRANSPOSASE"/>
    <property type="match status" value="1"/>
</dbReference>
<evidence type="ECO:0000313" key="4">
    <source>
        <dbReference type="EMBL" id="PAU75415.1"/>
    </source>
</evidence>
<dbReference type="OrthoDB" id="6979325at2"/>
<accession>A0A2A2ESN2</accession>
<evidence type="ECO:0000259" key="2">
    <source>
        <dbReference type="Pfam" id="PF04986"/>
    </source>
</evidence>
<dbReference type="AlphaFoldDB" id="A0A2A2ESN2"/>
<dbReference type="Proteomes" id="UP000217771">
    <property type="component" value="Unassembled WGS sequence"/>
</dbReference>
<dbReference type="Pfam" id="PF14319">
    <property type="entry name" value="Zn_Tnp_IS91"/>
    <property type="match status" value="1"/>
</dbReference>
<organism evidence="4 5">
    <name type="scientific">Halomonas salipaludis</name>
    <dbReference type="NCBI Taxonomy" id="2032625"/>
    <lineage>
        <taxon>Bacteria</taxon>
        <taxon>Pseudomonadati</taxon>
        <taxon>Pseudomonadota</taxon>
        <taxon>Gammaproteobacteria</taxon>
        <taxon>Oceanospirillales</taxon>
        <taxon>Halomonadaceae</taxon>
        <taxon>Halomonas</taxon>
    </lineage>
</organism>
<comment type="caution">
    <text evidence="4">The sequence shown here is derived from an EMBL/GenBank/DDBJ whole genome shotgun (WGS) entry which is preliminary data.</text>
</comment>
<dbReference type="RefSeq" id="WP_095621841.1">
    <property type="nucleotide sequence ID" value="NZ_NSKB01000006.1"/>
</dbReference>
<dbReference type="Pfam" id="PF04986">
    <property type="entry name" value="Y2_Tnp"/>
    <property type="match status" value="1"/>
</dbReference>
<proteinExistence type="predicted"/>
<dbReference type="InterPro" id="IPR026889">
    <property type="entry name" value="Zn_Tnp"/>
</dbReference>
<dbReference type="InterPro" id="IPR054832">
    <property type="entry name" value="transpos_IS91"/>
</dbReference>
<feature type="domain" description="Transposase zinc-binding" evidence="3">
    <location>
        <begin position="7"/>
        <end position="95"/>
    </location>
</feature>
<name>A0A2A2ESN2_9GAMM</name>
<dbReference type="GO" id="GO:0006313">
    <property type="term" value="P:DNA transposition"/>
    <property type="evidence" value="ECO:0007669"/>
    <property type="project" value="InterPro"/>
</dbReference>
<gene>
    <name evidence="4" type="ORF">CK498_15885</name>
</gene>
<keyword evidence="5" id="KW-1185">Reference proteome</keyword>
<feature type="domain" description="Transposase IS801/IS1294" evidence="2">
    <location>
        <begin position="137"/>
        <end position="317"/>
    </location>
</feature>
<sequence>MAKTATLQQALSRFLDLAGLDRQRRRVCHHLLACRTEAMGGMILQCTDCDHTQPHYFGCRDRHCPQCQGRAMHQWAERQQANILPVRYYHVVFTLPHSLNGWVQLHPEVIHRLLFQSAWQTLRTFGRDPKRLGGEMGMSAVLHTWGQNLSQHVHLHCLVPGGALGDDGRWHGARSHYLFPVRALSRHFRGHMVSALRRAATAGELHRVTRPGDVDQQLNTLMATEWVVYSKDCLEHTHAVVRYLARYTRQIAISNARILAVNDHQVTLRYKDYRDRDRHKRLVLDGEEFVRRFLLHVLPKGLMRVRHYGFLANRCRRRRLAQIRQALMVAETAPDTDMAANDKDSAYTCPHCRRPTLRVTGALTPQRPPLGRPPNHRGQRYRA</sequence>
<feature type="compositionally biased region" description="Basic residues" evidence="1">
    <location>
        <begin position="374"/>
        <end position="383"/>
    </location>
</feature>
<dbReference type="InterPro" id="IPR007069">
    <property type="entry name" value="Transposase_32"/>
</dbReference>
<dbReference type="EMBL" id="NSKB01000006">
    <property type="protein sequence ID" value="PAU75415.1"/>
    <property type="molecule type" value="Genomic_DNA"/>
</dbReference>
<feature type="region of interest" description="Disordered" evidence="1">
    <location>
        <begin position="360"/>
        <end position="383"/>
    </location>
</feature>
<protein>
    <submittedName>
        <fullName evidence="4">IS91 family transposase</fullName>
    </submittedName>
</protein>
<dbReference type="GO" id="GO:0003677">
    <property type="term" value="F:DNA binding"/>
    <property type="evidence" value="ECO:0007669"/>
    <property type="project" value="InterPro"/>
</dbReference>
<dbReference type="NCBIfam" id="NF033538">
    <property type="entry name" value="transpos_IS91"/>
    <property type="match status" value="1"/>
</dbReference>